<dbReference type="OrthoDB" id="30889at2157"/>
<dbReference type="PANTHER" id="PTHR43818">
    <property type="entry name" value="BCDNA.GH03377"/>
    <property type="match status" value="1"/>
</dbReference>
<dbReference type="GeneID" id="5709138"/>
<dbReference type="AlphaFoldDB" id="A8M9A2"/>
<dbReference type="InterPro" id="IPR055170">
    <property type="entry name" value="GFO_IDH_MocA-like_dom"/>
</dbReference>
<dbReference type="Pfam" id="PF22725">
    <property type="entry name" value="GFO_IDH_MocA_C3"/>
    <property type="match status" value="1"/>
</dbReference>
<dbReference type="SUPFAM" id="SSF55347">
    <property type="entry name" value="Glyceraldehyde-3-phosphate dehydrogenase-like, C-terminal domain"/>
    <property type="match status" value="1"/>
</dbReference>
<dbReference type="GO" id="GO:0000166">
    <property type="term" value="F:nucleotide binding"/>
    <property type="evidence" value="ECO:0007669"/>
    <property type="project" value="InterPro"/>
</dbReference>
<keyword evidence="5" id="KW-1185">Reference proteome</keyword>
<dbReference type="EMBL" id="CP000852">
    <property type="protein sequence ID" value="ABW02321.1"/>
    <property type="molecule type" value="Genomic_DNA"/>
</dbReference>
<feature type="domain" description="Gfo/Idh/MocA-like oxidoreductase N-terminal" evidence="2">
    <location>
        <begin position="5"/>
        <end position="131"/>
    </location>
</feature>
<dbReference type="KEGG" id="cma:Cmaq_1497"/>
<evidence type="ECO:0000256" key="1">
    <source>
        <dbReference type="ARBA" id="ARBA00023002"/>
    </source>
</evidence>
<dbReference type="InterPro" id="IPR036291">
    <property type="entry name" value="NAD(P)-bd_dom_sf"/>
</dbReference>
<evidence type="ECO:0000259" key="2">
    <source>
        <dbReference type="Pfam" id="PF01408"/>
    </source>
</evidence>
<accession>A8M9A2</accession>
<name>A8M9A2_CALMQ</name>
<proteinExistence type="predicted"/>
<feature type="domain" description="GFO/IDH/MocA-like oxidoreductase" evidence="3">
    <location>
        <begin position="141"/>
        <end position="275"/>
    </location>
</feature>
<dbReference type="eggNOG" id="arCOG01622">
    <property type="taxonomic scope" value="Archaea"/>
</dbReference>
<dbReference type="RefSeq" id="WP_012186540.1">
    <property type="nucleotide sequence ID" value="NC_009954.1"/>
</dbReference>
<gene>
    <name evidence="4" type="ordered locus">Cmaq_1497</name>
</gene>
<evidence type="ECO:0000259" key="3">
    <source>
        <dbReference type="Pfam" id="PF22725"/>
    </source>
</evidence>
<dbReference type="STRING" id="397948.Cmaq_1497"/>
<dbReference type="GO" id="GO:0016491">
    <property type="term" value="F:oxidoreductase activity"/>
    <property type="evidence" value="ECO:0007669"/>
    <property type="project" value="UniProtKB-KW"/>
</dbReference>
<protein>
    <submittedName>
        <fullName evidence="4">Oxidoreductase domain protein</fullName>
    </submittedName>
</protein>
<dbReference type="HOGENOM" id="CLU_023194_17_0_2"/>
<evidence type="ECO:0000313" key="4">
    <source>
        <dbReference type="EMBL" id="ABW02321.1"/>
    </source>
</evidence>
<organism evidence="4 5">
    <name type="scientific">Caldivirga maquilingensis (strain ATCC 700844 / DSM 13496 / JCM 10307 / IC-167)</name>
    <dbReference type="NCBI Taxonomy" id="397948"/>
    <lineage>
        <taxon>Archaea</taxon>
        <taxon>Thermoproteota</taxon>
        <taxon>Thermoprotei</taxon>
        <taxon>Thermoproteales</taxon>
        <taxon>Thermoproteaceae</taxon>
        <taxon>Caldivirga</taxon>
    </lineage>
</organism>
<dbReference type="SUPFAM" id="SSF51735">
    <property type="entry name" value="NAD(P)-binding Rossmann-fold domains"/>
    <property type="match status" value="1"/>
</dbReference>
<sequence>MGRVIGVGLIGHGFMGRAHSLAWRNITLFTDSPLTPVLKAVAGRREDAVREFAVRFGFERYYTDYRLMIKDPGIEVIDNVTPNYMHKEPTIEAIEAGKHVIVEKPPALNAEEAYEMYKAAERAGVVNMVAFNYRFVPAIVLAKQLISSGRLGRIYHFRAFYLQQSLANPNAPLTWRLKREYAGFGTLADLGSHIIDLARYLIGEINEVNGVLYTFNRSRLNPATGLSEEVNVDEGFTAMVKFSNGATGILEASKLATGHFNSLIIEVNGSEGSIRFNLERVNELEVYLTSDGELSGFRRILVTQRTHPFIRFWWPPGHVLGWEHTFTHELYHFLTRLNEGRGVGPEAADFKDGWRVMSIIEAIAKSSREGDWVNVP</sequence>
<dbReference type="Gene3D" id="3.40.50.720">
    <property type="entry name" value="NAD(P)-binding Rossmann-like Domain"/>
    <property type="match status" value="1"/>
</dbReference>
<evidence type="ECO:0000313" key="5">
    <source>
        <dbReference type="Proteomes" id="UP000001137"/>
    </source>
</evidence>
<reference evidence="4 5" key="1">
    <citation type="submission" date="2007-10" db="EMBL/GenBank/DDBJ databases">
        <title>Complete sequence of Caldivirga maquilingensis IC-167.</title>
        <authorList>
            <consortium name="US DOE Joint Genome Institute"/>
            <person name="Copeland A."/>
            <person name="Lucas S."/>
            <person name="Lapidus A."/>
            <person name="Barry K."/>
            <person name="Glavina del Rio T."/>
            <person name="Dalin E."/>
            <person name="Tice H."/>
            <person name="Pitluck S."/>
            <person name="Saunders E."/>
            <person name="Brettin T."/>
            <person name="Bruce D."/>
            <person name="Detter J.C."/>
            <person name="Han C."/>
            <person name="Schmutz J."/>
            <person name="Larimer F."/>
            <person name="Land M."/>
            <person name="Hauser L."/>
            <person name="Kyrpides N."/>
            <person name="Ivanova N."/>
            <person name="Biddle J.F."/>
            <person name="Zhang Z."/>
            <person name="Fitz-Gibbon S.T."/>
            <person name="Lowe T.M."/>
            <person name="Saltikov C."/>
            <person name="House C.H."/>
            <person name="Richardson P."/>
        </authorList>
    </citation>
    <scope>NUCLEOTIDE SEQUENCE [LARGE SCALE GENOMIC DNA]</scope>
    <source>
        <strain evidence="5">ATCC 700844 / DSM 13496 / JCM 10307 / IC-167</strain>
    </source>
</reference>
<dbReference type="Proteomes" id="UP000001137">
    <property type="component" value="Chromosome"/>
</dbReference>
<keyword evidence="1" id="KW-0560">Oxidoreductase</keyword>
<dbReference type="InterPro" id="IPR000683">
    <property type="entry name" value="Gfo/Idh/MocA-like_OxRdtase_N"/>
</dbReference>
<dbReference type="Pfam" id="PF01408">
    <property type="entry name" value="GFO_IDH_MocA"/>
    <property type="match status" value="1"/>
</dbReference>
<dbReference type="Gene3D" id="3.30.360.10">
    <property type="entry name" value="Dihydrodipicolinate Reductase, domain 2"/>
    <property type="match status" value="1"/>
</dbReference>
<dbReference type="InterPro" id="IPR050463">
    <property type="entry name" value="Gfo/Idh/MocA_oxidrdct_glycsds"/>
</dbReference>
<dbReference type="PANTHER" id="PTHR43818:SF11">
    <property type="entry name" value="BCDNA.GH03377"/>
    <property type="match status" value="1"/>
</dbReference>